<evidence type="ECO:0000313" key="1">
    <source>
        <dbReference type="EMBL" id="SEP36729.1"/>
    </source>
</evidence>
<keyword evidence="2" id="KW-1185">Reference proteome</keyword>
<dbReference type="AlphaFoldDB" id="A0A1H8XA59"/>
<protein>
    <submittedName>
        <fullName evidence="1">Uncharacterized protein</fullName>
    </submittedName>
</protein>
<reference evidence="1 2" key="1">
    <citation type="submission" date="2016-10" db="EMBL/GenBank/DDBJ databases">
        <authorList>
            <person name="de Groot N.N."/>
        </authorList>
    </citation>
    <scope>NUCLEOTIDE SEQUENCE [LARGE SCALE GENOMIC DNA]</scope>
    <source>
        <strain evidence="1 2">DSM 13305</strain>
    </source>
</reference>
<proteinExistence type="predicted"/>
<dbReference type="Proteomes" id="UP000198847">
    <property type="component" value="Unassembled WGS sequence"/>
</dbReference>
<organism evidence="1 2">
    <name type="scientific">Propionispora vibrioides</name>
    <dbReference type="NCBI Taxonomy" id="112903"/>
    <lineage>
        <taxon>Bacteria</taxon>
        <taxon>Bacillati</taxon>
        <taxon>Bacillota</taxon>
        <taxon>Negativicutes</taxon>
        <taxon>Selenomonadales</taxon>
        <taxon>Sporomusaceae</taxon>
        <taxon>Propionispora</taxon>
    </lineage>
</organism>
<gene>
    <name evidence="1" type="ORF">SAMN04490178_12164</name>
</gene>
<dbReference type="STRING" id="112903.SAMN04490178_12164"/>
<evidence type="ECO:0000313" key="2">
    <source>
        <dbReference type="Proteomes" id="UP000198847"/>
    </source>
</evidence>
<name>A0A1H8XA59_9FIRM</name>
<dbReference type="RefSeq" id="WP_177173620.1">
    <property type="nucleotide sequence ID" value="NZ_FODY01000021.1"/>
</dbReference>
<sequence length="49" mass="5485">MFCPLLCIRPDNMLVSDNQCLKEACSWWVADNNTGACAICRMGEYAAKQ</sequence>
<dbReference type="EMBL" id="FODY01000021">
    <property type="protein sequence ID" value="SEP36729.1"/>
    <property type="molecule type" value="Genomic_DNA"/>
</dbReference>
<accession>A0A1H8XA59</accession>